<evidence type="ECO:0000313" key="10">
    <source>
        <dbReference type="Proteomes" id="UP001210925"/>
    </source>
</evidence>
<comment type="caution">
    <text evidence="9">The sequence shown here is derived from an EMBL/GenBank/DDBJ whole genome shotgun (WGS) entry which is preliminary data.</text>
</comment>
<dbReference type="InterPro" id="IPR000719">
    <property type="entry name" value="Prot_kinase_dom"/>
</dbReference>
<evidence type="ECO:0000256" key="2">
    <source>
        <dbReference type="ARBA" id="ARBA00022679"/>
    </source>
</evidence>
<dbReference type="PANTHER" id="PTHR43895">
    <property type="entry name" value="CALCIUM/CALMODULIN-DEPENDENT PROTEIN KINASE KINASE-RELATED"/>
    <property type="match status" value="1"/>
</dbReference>
<dbReference type="InterPro" id="IPR017441">
    <property type="entry name" value="Protein_kinase_ATP_BS"/>
</dbReference>
<dbReference type="SUPFAM" id="SSF56112">
    <property type="entry name" value="Protein kinase-like (PK-like)"/>
    <property type="match status" value="1"/>
</dbReference>
<evidence type="ECO:0000259" key="8">
    <source>
        <dbReference type="PROSITE" id="PS50011"/>
    </source>
</evidence>
<dbReference type="InterPro" id="IPR008271">
    <property type="entry name" value="Ser/Thr_kinase_AS"/>
</dbReference>
<evidence type="ECO:0000256" key="4">
    <source>
        <dbReference type="ARBA" id="ARBA00022777"/>
    </source>
</evidence>
<accession>A0AAD5UDP8</accession>
<evidence type="ECO:0000256" key="3">
    <source>
        <dbReference type="ARBA" id="ARBA00022741"/>
    </source>
</evidence>
<evidence type="ECO:0000256" key="5">
    <source>
        <dbReference type="ARBA" id="ARBA00022840"/>
    </source>
</evidence>
<evidence type="ECO:0000256" key="7">
    <source>
        <dbReference type="RuleBase" id="RU000304"/>
    </source>
</evidence>
<gene>
    <name evidence="9" type="ORF">HK103_006315</name>
</gene>
<evidence type="ECO:0000313" key="9">
    <source>
        <dbReference type="EMBL" id="KAJ3255396.1"/>
    </source>
</evidence>
<dbReference type="PANTHER" id="PTHR43895:SF150">
    <property type="entry name" value="SERINE_THREONINE-PROTEIN KINASE STK11"/>
    <property type="match status" value="1"/>
</dbReference>
<dbReference type="Proteomes" id="UP001210925">
    <property type="component" value="Unassembled WGS sequence"/>
</dbReference>
<feature type="binding site" evidence="6">
    <location>
        <position position="57"/>
    </location>
    <ligand>
        <name>ATP</name>
        <dbReference type="ChEBI" id="CHEBI:30616"/>
    </ligand>
</feature>
<organism evidence="9 10">
    <name type="scientific">Boothiomyces macroporosus</name>
    <dbReference type="NCBI Taxonomy" id="261099"/>
    <lineage>
        <taxon>Eukaryota</taxon>
        <taxon>Fungi</taxon>
        <taxon>Fungi incertae sedis</taxon>
        <taxon>Chytridiomycota</taxon>
        <taxon>Chytridiomycota incertae sedis</taxon>
        <taxon>Chytridiomycetes</taxon>
        <taxon>Rhizophydiales</taxon>
        <taxon>Terramycetaceae</taxon>
        <taxon>Boothiomyces</taxon>
    </lineage>
</organism>
<dbReference type="Pfam" id="PF00069">
    <property type="entry name" value="Pkinase"/>
    <property type="match status" value="1"/>
</dbReference>
<proteinExistence type="inferred from homology"/>
<keyword evidence="1 7" id="KW-0723">Serine/threonine-protein kinase</keyword>
<keyword evidence="2" id="KW-0808">Transferase</keyword>
<evidence type="ECO:0000256" key="6">
    <source>
        <dbReference type="PROSITE-ProRule" id="PRU10141"/>
    </source>
</evidence>
<keyword evidence="3 6" id="KW-0547">Nucleotide-binding</keyword>
<dbReference type="SMART" id="SM00220">
    <property type="entry name" value="S_TKc"/>
    <property type="match status" value="1"/>
</dbReference>
<evidence type="ECO:0000256" key="1">
    <source>
        <dbReference type="ARBA" id="ARBA00022527"/>
    </source>
</evidence>
<dbReference type="GO" id="GO:0007165">
    <property type="term" value="P:signal transduction"/>
    <property type="evidence" value="ECO:0007669"/>
    <property type="project" value="TreeGrafter"/>
</dbReference>
<dbReference type="PROSITE" id="PS50011">
    <property type="entry name" value="PROTEIN_KINASE_DOM"/>
    <property type="match status" value="1"/>
</dbReference>
<dbReference type="AlphaFoldDB" id="A0AAD5UDP8"/>
<dbReference type="PROSITE" id="PS00108">
    <property type="entry name" value="PROTEIN_KINASE_ST"/>
    <property type="match status" value="1"/>
</dbReference>
<dbReference type="GO" id="GO:0005737">
    <property type="term" value="C:cytoplasm"/>
    <property type="evidence" value="ECO:0007669"/>
    <property type="project" value="TreeGrafter"/>
</dbReference>
<dbReference type="GO" id="GO:0004674">
    <property type="term" value="F:protein serine/threonine kinase activity"/>
    <property type="evidence" value="ECO:0007669"/>
    <property type="project" value="UniProtKB-KW"/>
</dbReference>
<reference evidence="9" key="1">
    <citation type="submission" date="2020-05" db="EMBL/GenBank/DDBJ databases">
        <title>Phylogenomic resolution of chytrid fungi.</title>
        <authorList>
            <person name="Stajich J.E."/>
            <person name="Amses K."/>
            <person name="Simmons R."/>
            <person name="Seto K."/>
            <person name="Myers J."/>
            <person name="Bonds A."/>
            <person name="Quandt C.A."/>
            <person name="Barry K."/>
            <person name="Liu P."/>
            <person name="Grigoriev I."/>
            <person name="Longcore J.E."/>
            <person name="James T.Y."/>
        </authorList>
    </citation>
    <scope>NUCLEOTIDE SEQUENCE</scope>
    <source>
        <strain evidence="9">PLAUS21</strain>
    </source>
</reference>
<dbReference type="GO" id="GO:0005524">
    <property type="term" value="F:ATP binding"/>
    <property type="evidence" value="ECO:0007669"/>
    <property type="project" value="UniProtKB-UniRule"/>
</dbReference>
<comment type="similarity">
    <text evidence="7">Belongs to the protein kinase superfamily.</text>
</comment>
<name>A0AAD5UDP8_9FUNG</name>
<keyword evidence="5 6" id="KW-0067">ATP-binding</keyword>
<feature type="domain" description="Protein kinase" evidence="8">
    <location>
        <begin position="28"/>
        <end position="269"/>
    </location>
</feature>
<sequence length="269" mass="29811">MGEDSQNIKETLDATVSEENGRRVLNQYTITKQLGSGSFGTVHLAYDADNDRKVAIKECSKSKLRKQKNQALGVFPGRGRGRGGGVGRRVTVSRPAQVAPPQNPIDLVRGEIAILKKLNHPNIVKLYEVLDDPKQDSLFMVFELCEKGAVMDVSMDKSVKPLDIKVARNYFQQLILGIEYLHEHGIAHRDIKPDNMLISKDGVVKIIDSWVTDDGKSPLITMEENCSVTLLEITQNDIDAAVKPLANLFTVLKAVSKLKNFASKKSEEN</sequence>
<protein>
    <recommendedName>
        <fullName evidence="8">Protein kinase domain-containing protein</fullName>
    </recommendedName>
</protein>
<keyword evidence="10" id="KW-1185">Reference proteome</keyword>
<dbReference type="PROSITE" id="PS00107">
    <property type="entry name" value="PROTEIN_KINASE_ATP"/>
    <property type="match status" value="1"/>
</dbReference>
<dbReference type="Gene3D" id="3.30.200.20">
    <property type="entry name" value="Phosphorylase Kinase, domain 1"/>
    <property type="match status" value="2"/>
</dbReference>
<dbReference type="Gene3D" id="1.10.510.10">
    <property type="entry name" value="Transferase(Phosphotransferase) domain 1"/>
    <property type="match status" value="1"/>
</dbReference>
<dbReference type="InterPro" id="IPR011009">
    <property type="entry name" value="Kinase-like_dom_sf"/>
</dbReference>
<dbReference type="EMBL" id="JADGKB010000067">
    <property type="protein sequence ID" value="KAJ3255396.1"/>
    <property type="molecule type" value="Genomic_DNA"/>
</dbReference>
<keyword evidence="4" id="KW-0418">Kinase</keyword>